<dbReference type="InterPro" id="IPR051178">
    <property type="entry name" value="TfdA_dioxygenase"/>
</dbReference>
<gene>
    <name evidence="8" type="ORF">GCM10010439_67050</name>
</gene>
<evidence type="ECO:0000313" key="8">
    <source>
        <dbReference type="EMBL" id="GAA2737339.1"/>
    </source>
</evidence>
<comment type="cofactor">
    <cofactor evidence="1">
        <name>Fe(2+)</name>
        <dbReference type="ChEBI" id="CHEBI:29033"/>
    </cofactor>
</comment>
<evidence type="ECO:0000256" key="1">
    <source>
        <dbReference type="ARBA" id="ARBA00001954"/>
    </source>
</evidence>
<keyword evidence="5" id="KW-0560">Oxidoreductase</keyword>
<evidence type="ECO:0000313" key="9">
    <source>
        <dbReference type="Proteomes" id="UP001501842"/>
    </source>
</evidence>
<dbReference type="InterPro" id="IPR042098">
    <property type="entry name" value="TauD-like_sf"/>
</dbReference>
<evidence type="ECO:0000256" key="3">
    <source>
        <dbReference type="ARBA" id="ARBA00022723"/>
    </source>
</evidence>
<keyword evidence="6" id="KW-0408">Iron</keyword>
<dbReference type="EMBL" id="BAAATZ010000034">
    <property type="protein sequence ID" value="GAA2737339.1"/>
    <property type="molecule type" value="Genomic_DNA"/>
</dbReference>
<evidence type="ECO:0000256" key="2">
    <source>
        <dbReference type="ARBA" id="ARBA00005896"/>
    </source>
</evidence>
<keyword evidence="4 8" id="KW-0223">Dioxygenase</keyword>
<dbReference type="PANTHER" id="PTHR43779:SF2">
    <property type="entry name" value="ALPHA-KETOGLUTARATE-DEPENDENT XANTHINE DIOXYGENASE XAN1"/>
    <property type="match status" value="1"/>
</dbReference>
<sequence length="268" mass="30049">MIRTAALRPSLGVEVTGIDDWLDRAVIDQCLEALKWRGVLLVRGADLDDETQLAFSRRIGEVVNVNGSEIFTVSLDPAKNVAAEYLRGTFQWHIDGTTDPVPIKATTLTARHVAAVGGGTEFASTYAAYDQLPEEERERCRGLRVVHSFGASQRLVKPHASDREKAFWDTLPKQEVSLVWERADGRCSLVIGSTADHVVGMDPDESRALLDGLLEHATRERFRYTHEWRVGDLVMWDNTGMLHRALPYDASSQREMHRTTIFGEEAFT</sequence>
<accession>A0ABP6H775</accession>
<reference evidence="9" key="1">
    <citation type="journal article" date="2019" name="Int. J. Syst. Evol. Microbiol.">
        <title>The Global Catalogue of Microorganisms (GCM) 10K type strain sequencing project: providing services to taxonomists for standard genome sequencing and annotation.</title>
        <authorList>
            <consortium name="The Broad Institute Genomics Platform"/>
            <consortium name="The Broad Institute Genome Sequencing Center for Infectious Disease"/>
            <person name="Wu L."/>
            <person name="Ma J."/>
        </authorList>
    </citation>
    <scope>NUCLEOTIDE SEQUENCE [LARGE SCALE GENOMIC DNA]</scope>
    <source>
        <strain evidence="9">JCM 8201</strain>
    </source>
</reference>
<comment type="similarity">
    <text evidence="2">Belongs to the TfdA dioxygenase family.</text>
</comment>
<name>A0ABP6H775_9ACTN</name>
<evidence type="ECO:0000259" key="7">
    <source>
        <dbReference type="Pfam" id="PF02668"/>
    </source>
</evidence>
<dbReference type="RefSeq" id="WP_344456901.1">
    <property type="nucleotide sequence ID" value="NZ_BAAATZ010000034.1"/>
</dbReference>
<dbReference type="Proteomes" id="UP001501842">
    <property type="component" value="Unassembled WGS sequence"/>
</dbReference>
<keyword evidence="9" id="KW-1185">Reference proteome</keyword>
<dbReference type="SUPFAM" id="SSF51197">
    <property type="entry name" value="Clavaminate synthase-like"/>
    <property type="match status" value="1"/>
</dbReference>
<dbReference type="Gene3D" id="3.60.130.10">
    <property type="entry name" value="Clavaminate synthase-like"/>
    <property type="match status" value="1"/>
</dbReference>
<proteinExistence type="inferred from homology"/>
<evidence type="ECO:0000256" key="5">
    <source>
        <dbReference type="ARBA" id="ARBA00023002"/>
    </source>
</evidence>
<evidence type="ECO:0000256" key="6">
    <source>
        <dbReference type="ARBA" id="ARBA00023004"/>
    </source>
</evidence>
<evidence type="ECO:0000256" key="4">
    <source>
        <dbReference type="ARBA" id="ARBA00022964"/>
    </source>
</evidence>
<dbReference type="GO" id="GO:0051213">
    <property type="term" value="F:dioxygenase activity"/>
    <property type="evidence" value="ECO:0007669"/>
    <property type="project" value="UniProtKB-KW"/>
</dbReference>
<comment type="caution">
    <text evidence="8">The sequence shown here is derived from an EMBL/GenBank/DDBJ whole genome shotgun (WGS) entry which is preliminary data.</text>
</comment>
<protein>
    <submittedName>
        <fullName evidence="8">TauD/TfdA family dioxygenase</fullName>
    </submittedName>
</protein>
<feature type="domain" description="TauD/TfdA-like" evidence="7">
    <location>
        <begin position="6"/>
        <end position="260"/>
    </location>
</feature>
<keyword evidence="3" id="KW-0479">Metal-binding</keyword>
<dbReference type="PANTHER" id="PTHR43779">
    <property type="entry name" value="DIOXYGENASE RV0097-RELATED"/>
    <property type="match status" value="1"/>
</dbReference>
<dbReference type="InterPro" id="IPR003819">
    <property type="entry name" value="TauD/TfdA-like"/>
</dbReference>
<dbReference type="Pfam" id="PF02668">
    <property type="entry name" value="TauD"/>
    <property type="match status" value="1"/>
</dbReference>
<organism evidence="8 9">
    <name type="scientific">Actinocorallia aurantiaca</name>
    <dbReference type="NCBI Taxonomy" id="46204"/>
    <lineage>
        <taxon>Bacteria</taxon>
        <taxon>Bacillati</taxon>
        <taxon>Actinomycetota</taxon>
        <taxon>Actinomycetes</taxon>
        <taxon>Streptosporangiales</taxon>
        <taxon>Thermomonosporaceae</taxon>
        <taxon>Actinocorallia</taxon>
    </lineage>
</organism>